<sequence>MMSETRALPIAATHREFTVKVEDQAMPRENQLLTVSVSLVVNRIATARLVYLDGNAASSDFPLSNSDLLKPGKRIEILAGAGSGQDSLFKGIIVRLNVKVRDSSAPQLIIDCRHAAMKMTVGRSNSSYFDQSDSEVIEALLGKSGLIGEITATSLKHKQLVQFHTSDWDFMLARAHANGLLIWPAGDKIIVGKPAVNAPPRCTLQFGATLLEFDAEIDARAQFSAVRSISWDPAQQSLLEVDGNSPGFTGPGNLSGDDLAAVAAAESLELRHAALVEAEAQAWADGEWLRSRVNKVSGRGKCEGIGALKPGDVVVLAGVGTRFNGKVFVSGVRHEFDLVQGWKTHVQFGGLDKLPPDDMSAPPAGALLARVAGLQIGVVVSNEDPDGEDRVRIRLPIVGKDDEGIWARVASLDAGKERGFFFRPEIGDEVVVGFLDEDPRHAVILGMLHSSALPAPIQGSDDNHEKGYVSREGLRINFNDEKKVIIIDTPAGNSITLSEDDTSIVLADQNSNTITMNTDGITIESSKALTLKAGTEVQLESGTSFSAKGGTELKLEGGTQAELSSSAVTKLKGGMVQIN</sequence>
<dbReference type="NCBIfam" id="TIGR01646">
    <property type="entry name" value="vgr_GE"/>
    <property type="match status" value="1"/>
</dbReference>
<feature type="domain" description="Gp5/Type VI secretion system Vgr protein OB-fold" evidence="1">
    <location>
        <begin position="375"/>
        <end position="449"/>
    </location>
</feature>
<organism evidence="2 3">
    <name type="scientific">Candidatus Propionivibrio aalborgensis</name>
    <dbReference type="NCBI Taxonomy" id="1860101"/>
    <lineage>
        <taxon>Bacteria</taxon>
        <taxon>Pseudomonadati</taxon>
        <taxon>Pseudomonadota</taxon>
        <taxon>Betaproteobacteria</taxon>
        <taxon>Rhodocyclales</taxon>
        <taxon>Rhodocyclaceae</taxon>
        <taxon>Propionivibrio</taxon>
    </lineage>
</organism>
<keyword evidence="3" id="KW-1185">Reference proteome</keyword>
<evidence type="ECO:0000313" key="3">
    <source>
        <dbReference type="Proteomes" id="UP000199600"/>
    </source>
</evidence>
<dbReference type="Pfam" id="PF04717">
    <property type="entry name" value="Phage_base_V"/>
    <property type="match status" value="1"/>
</dbReference>
<dbReference type="InterPro" id="IPR037026">
    <property type="entry name" value="Vgr_OB-fold_dom_sf"/>
</dbReference>
<dbReference type="InterPro" id="IPR006531">
    <property type="entry name" value="Gp5/Vgr_OB"/>
</dbReference>
<dbReference type="SUPFAM" id="SSF69279">
    <property type="entry name" value="Phage tail proteins"/>
    <property type="match status" value="1"/>
</dbReference>
<reference evidence="2 3" key="1">
    <citation type="submission" date="2016-06" db="EMBL/GenBank/DDBJ databases">
        <authorList>
            <person name="Kjaerup R.B."/>
            <person name="Dalgaard T.S."/>
            <person name="Juul-Madsen H.R."/>
        </authorList>
    </citation>
    <scope>NUCLEOTIDE SEQUENCE [LARGE SCALE GENOMIC DNA]</scope>
    <source>
        <strain evidence="2">2</strain>
    </source>
</reference>
<gene>
    <name evidence="2" type="ORF">PROAA_2060003</name>
</gene>
<evidence type="ECO:0000259" key="1">
    <source>
        <dbReference type="Pfam" id="PF04717"/>
    </source>
</evidence>
<evidence type="ECO:0000313" key="2">
    <source>
        <dbReference type="EMBL" id="SBT07028.1"/>
    </source>
</evidence>
<dbReference type="Pfam" id="PF05954">
    <property type="entry name" value="Phage_GPD"/>
    <property type="match status" value="1"/>
</dbReference>
<protein>
    <submittedName>
        <fullName evidence="2">Rhs element Vgr protein</fullName>
    </submittedName>
</protein>
<dbReference type="SUPFAM" id="SSF69255">
    <property type="entry name" value="gp5 N-terminal domain-like"/>
    <property type="match status" value="1"/>
</dbReference>
<accession>A0A1A8XSV7</accession>
<proteinExistence type="predicted"/>
<dbReference type="EMBL" id="FLQY01000120">
    <property type="protein sequence ID" value="SBT07028.1"/>
    <property type="molecule type" value="Genomic_DNA"/>
</dbReference>
<dbReference type="InterPro" id="IPR006533">
    <property type="entry name" value="T6SS_Vgr_RhsGE"/>
</dbReference>
<dbReference type="Proteomes" id="UP000199600">
    <property type="component" value="Unassembled WGS sequence"/>
</dbReference>
<name>A0A1A8XSV7_9RHOO</name>
<dbReference type="AlphaFoldDB" id="A0A1A8XSV7"/>
<dbReference type="Gene3D" id="2.40.50.230">
    <property type="entry name" value="Gp5 N-terminal domain"/>
    <property type="match status" value="1"/>
</dbReference>